<dbReference type="AlphaFoldDB" id="A0A319E7Q0"/>
<evidence type="ECO:0000313" key="2">
    <source>
        <dbReference type="Proteomes" id="UP000248423"/>
    </source>
</evidence>
<proteinExistence type="predicted"/>
<name>A0A319E7Q0_ASPSB</name>
<gene>
    <name evidence="1" type="ORF">BO78DRAFT_125437</name>
</gene>
<dbReference type="VEuPathDB" id="FungiDB:BO78DRAFT_125437"/>
<sequence>MGSDPFFFSLFLASPGESVGTKPTQSGLAAYLLPASLCLTRRTGSRRWQSALLDCWTAVLGRPDRLEHQVGIDAGITQGKGIYRFSHFVGEPGIQRLRQGHGRRS</sequence>
<accession>A0A319E7Q0</accession>
<protein>
    <submittedName>
        <fullName evidence="1">Uncharacterized protein</fullName>
    </submittedName>
</protein>
<keyword evidence="2" id="KW-1185">Reference proteome</keyword>
<organism evidence="1 2">
    <name type="scientific">Aspergillus sclerotiicarbonarius (strain CBS 121057 / IBT 28362)</name>
    <dbReference type="NCBI Taxonomy" id="1448318"/>
    <lineage>
        <taxon>Eukaryota</taxon>
        <taxon>Fungi</taxon>
        <taxon>Dikarya</taxon>
        <taxon>Ascomycota</taxon>
        <taxon>Pezizomycotina</taxon>
        <taxon>Eurotiomycetes</taxon>
        <taxon>Eurotiomycetidae</taxon>
        <taxon>Eurotiales</taxon>
        <taxon>Aspergillaceae</taxon>
        <taxon>Aspergillus</taxon>
        <taxon>Aspergillus subgen. Circumdati</taxon>
    </lineage>
</organism>
<reference evidence="1 2" key="1">
    <citation type="submission" date="2018-02" db="EMBL/GenBank/DDBJ databases">
        <title>The genomes of Aspergillus section Nigri reveals drivers in fungal speciation.</title>
        <authorList>
            <consortium name="DOE Joint Genome Institute"/>
            <person name="Vesth T.C."/>
            <person name="Nybo J."/>
            <person name="Theobald S."/>
            <person name="Brandl J."/>
            <person name="Frisvad J.C."/>
            <person name="Nielsen K.F."/>
            <person name="Lyhne E.K."/>
            <person name="Kogle M.E."/>
            <person name="Kuo A."/>
            <person name="Riley R."/>
            <person name="Clum A."/>
            <person name="Nolan M."/>
            <person name="Lipzen A."/>
            <person name="Salamov A."/>
            <person name="Henrissat B."/>
            <person name="Wiebenga A."/>
            <person name="De vries R.P."/>
            <person name="Grigoriev I.V."/>
            <person name="Mortensen U.H."/>
            <person name="Andersen M.R."/>
            <person name="Baker S.E."/>
        </authorList>
    </citation>
    <scope>NUCLEOTIDE SEQUENCE [LARGE SCALE GENOMIC DNA]</scope>
    <source>
        <strain evidence="1 2">CBS 121057</strain>
    </source>
</reference>
<dbReference type="Proteomes" id="UP000248423">
    <property type="component" value="Unassembled WGS sequence"/>
</dbReference>
<evidence type="ECO:0000313" key="1">
    <source>
        <dbReference type="EMBL" id="PYI06167.1"/>
    </source>
</evidence>
<dbReference type="EMBL" id="KZ826352">
    <property type="protein sequence ID" value="PYI06167.1"/>
    <property type="molecule type" value="Genomic_DNA"/>
</dbReference>